<dbReference type="InterPro" id="IPR001208">
    <property type="entry name" value="MCM_dom"/>
</dbReference>
<evidence type="ECO:0000256" key="2">
    <source>
        <dbReference type="ARBA" id="ARBA00022840"/>
    </source>
</evidence>
<reference evidence="4 5" key="1">
    <citation type="submission" date="2024-05" db="EMBL/GenBank/DDBJ databases">
        <title>Culex pipiens pipiens assembly and annotation.</title>
        <authorList>
            <person name="Alout H."/>
            <person name="Durand T."/>
        </authorList>
    </citation>
    <scope>NUCLEOTIDE SEQUENCE [LARGE SCALE GENOMIC DNA]</scope>
    <source>
        <strain evidence="4">HA-2024</strain>
        <tissue evidence="4">Whole body</tissue>
    </source>
</reference>
<keyword evidence="5" id="KW-1185">Reference proteome</keyword>
<evidence type="ECO:0000313" key="4">
    <source>
        <dbReference type="EMBL" id="KAL1374044.1"/>
    </source>
</evidence>
<evidence type="ECO:0000256" key="1">
    <source>
        <dbReference type="ARBA" id="ARBA00022741"/>
    </source>
</evidence>
<evidence type="ECO:0000259" key="3">
    <source>
        <dbReference type="PROSITE" id="PS50051"/>
    </source>
</evidence>
<organism evidence="4 5">
    <name type="scientific">Culex pipiens pipiens</name>
    <name type="common">Northern house mosquito</name>
    <dbReference type="NCBI Taxonomy" id="38569"/>
    <lineage>
        <taxon>Eukaryota</taxon>
        <taxon>Metazoa</taxon>
        <taxon>Ecdysozoa</taxon>
        <taxon>Arthropoda</taxon>
        <taxon>Hexapoda</taxon>
        <taxon>Insecta</taxon>
        <taxon>Pterygota</taxon>
        <taxon>Neoptera</taxon>
        <taxon>Endopterygota</taxon>
        <taxon>Diptera</taxon>
        <taxon>Nematocera</taxon>
        <taxon>Culicoidea</taxon>
        <taxon>Culicidae</taxon>
        <taxon>Culicinae</taxon>
        <taxon>Culicini</taxon>
        <taxon>Culex</taxon>
        <taxon>Culex</taxon>
    </lineage>
</organism>
<accession>A0ABD1CCD4</accession>
<name>A0ABD1CCD4_CULPP</name>
<dbReference type="Proteomes" id="UP001562425">
    <property type="component" value="Unassembled WGS sequence"/>
</dbReference>
<dbReference type="GO" id="GO:0005524">
    <property type="term" value="F:ATP binding"/>
    <property type="evidence" value="ECO:0007669"/>
    <property type="project" value="UniProtKB-KW"/>
</dbReference>
<dbReference type="PANTHER" id="PTHR11630">
    <property type="entry name" value="DNA REPLICATION LICENSING FACTOR MCM FAMILY MEMBER"/>
    <property type="match status" value="1"/>
</dbReference>
<dbReference type="SMART" id="SM00350">
    <property type="entry name" value="MCM"/>
    <property type="match status" value="1"/>
</dbReference>
<dbReference type="InterPro" id="IPR031327">
    <property type="entry name" value="MCM"/>
</dbReference>
<proteinExistence type="predicted"/>
<sequence length="279" mass="31246">MLRYVLNKAPRAIKLKGRGSSGIDSTAAVTTDWRGASVGLRLVPWCWPIETSFVSMSLKMGDIGHTAIHEVMQQGRMTISKAGIHASLNACCSLLAYDQCKAPRENIDLQDSLLSRFDLLFVLLDVIVTDHDRMISDHVTCSRWMSVPSTICPRSTQKSAKTKKLRYTKGTARLWQPDLTAWPPSPVHYPSWYVVNRKAGTQPNNDATSTHFFAELHRVGPVMEDKSNVTITNDGSPILRLRLEVEHPATSCFLRWSRSRTRSSTDEPCRLSSSSPSCW</sequence>
<dbReference type="Gene3D" id="3.40.50.300">
    <property type="entry name" value="P-loop containing nucleotide triphosphate hydrolases"/>
    <property type="match status" value="1"/>
</dbReference>
<comment type="caution">
    <text evidence="4">The sequence shown here is derived from an EMBL/GenBank/DDBJ whole genome shotgun (WGS) entry which is preliminary data.</text>
</comment>
<dbReference type="AlphaFoldDB" id="A0ABD1CCD4"/>
<protein>
    <recommendedName>
        <fullName evidence="3">MCM C-terminal AAA(+) ATPase domain-containing protein</fullName>
    </recommendedName>
</protein>
<feature type="domain" description="MCM C-terminal AAA(+) ATPase" evidence="3">
    <location>
        <begin position="1"/>
        <end position="139"/>
    </location>
</feature>
<dbReference type="PANTHER" id="PTHR11630:SF46">
    <property type="entry name" value="DNA REPLICATION LICENSING FACTOR MCM3-RELATED"/>
    <property type="match status" value="1"/>
</dbReference>
<dbReference type="EMBL" id="JBEHCU010013724">
    <property type="protein sequence ID" value="KAL1374044.1"/>
    <property type="molecule type" value="Genomic_DNA"/>
</dbReference>
<dbReference type="Pfam" id="PF00493">
    <property type="entry name" value="MCM"/>
    <property type="match status" value="1"/>
</dbReference>
<keyword evidence="1" id="KW-0547">Nucleotide-binding</keyword>
<dbReference type="PROSITE" id="PS50051">
    <property type="entry name" value="MCM_2"/>
    <property type="match status" value="1"/>
</dbReference>
<gene>
    <name evidence="4" type="ORF">pipiens_018304</name>
</gene>
<evidence type="ECO:0000313" key="5">
    <source>
        <dbReference type="Proteomes" id="UP001562425"/>
    </source>
</evidence>
<keyword evidence="2" id="KW-0067">ATP-binding</keyword>
<dbReference type="InterPro" id="IPR027417">
    <property type="entry name" value="P-loop_NTPase"/>
</dbReference>